<reference evidence="1 2" key="2">
    <citation type="submission" date="2017-10" db="EMBL/GenBank/DDBJ databases">
        <title>Extensive intraspecific genome diversity in a model arbuscular mycorrhizal fungus.</title>
        <authorList>
            <person name="Chen E.C.H."/>
            <person name="Morin E."/>
            <person name="Baudet D."/>
            <person name="Noel J."/>
            <person name="Ndikumana S."/>
            <person name="Charron P."/>
            <person name="St-Onge C."/>
            <person name="Giorgi J."/>
            <person name="Grigoriev I.V."/>
            <person name="Roux C."/>
            <person name="Martin F.M."/>
            <person name="Corradi N."/>
        </authorList>
    </citation>
    <scope>NUCLEOTIDE SEQUENCE [LARGE SCALE GENOMIC DNA]</scope>
    <source>
        <strain evidence="1 2">C2</strain>
    </source>
</reference>
<dbReference type="Proteomes" id="UP000233469">
    <property type="component" value="Unassembled WGS sequence"/>
</dbReference>
<dbReference type="AlphaFoldDB" id="A0A2N1MFS2"/>
<protein>
    <submittedName>
        <fullName evidence="1">Uncharacterized protein</fullName>
    </submittedName>
</protein>
<accession>A0A2N1MFS2</accession>
<organism evidence="1 2">
    <name type="scientific">Rhizophagus irregularis</name>
    <dbReference type="NCBI Taxonomy" id="588596"/>
    <lineage>
        <taxon>Eukaryota</taxon>
        <taxon>Fungi</taxon>
        <taxon>Fungi incertae sedis</taxon>
        <taxon>Mucoromycota</taxon>
        <taxon>Glomeromycotina</taxon>
        <taxon>Glomeromycetes</taxon>
        <taxon>Glomerales</taxon>
        <taxon>Glomeraceae</taxon>
        <taxon>Rhizophagus</taxon>
    </lineage>
</organism>
<dbReference type="VEuPathDB" id="FungiDB:RhiirFUN_016329"/>
<evidence type="ECO:0000313" key="1">
    <source>
        <dbReference type="EMBL" id="PKK60497.1"/>
    </source>
</evidence>
<reference evidence="1 2" key="1">
    <citation type="submission" date="2016-04" db="EMBL/GenBank/DDBJ databases">
        <title>Genome analyses suggest a sexual origin of heterokaryosis in a supposedly ancient asexual fungus.</title>
        <authorList>
            <person name="Ropars J."/>
            <person name="Sedzielewska K."/>
            <person name="Noel J."/>
            <person name="Charron P."/>
            <person name="Farinelli L."/>
            <person name="Marton T."/>
            <person name="Kruger M."/>
            <person name="Pelin A."/>
            <person name="Brachmann A."/>
            <person name="Corradi N."/>
        </authorList>
    </citation>
    <scope>NUCLEOTIDE SEQUENCE [LARGE SCALE GENOMIC DNA]</scope>
    <source>
        <strain evidence="1 2">C2</strain>
    </source>
</reference>
<comment type="caution">
    <text evidence="1">The sequence shown here is derived from an EMBL/GenBank/DDBJ whole genome shotgun (WGS) entry which is preliminary data.</text>
</comment>
<proteinExistence type="predicted"/>
<sequence length="567" mass="65050">MILEDKDPECILPHLHLRLIDKTGKIKYMDFNYTLPAEAICPFNMEILLLTYNHIMIVYVKSNNGIKGKYGKIINYSNESIINEIYLGNANGSVEFSISDSLGFPLIDGGFGFMYILKYDETKGSSVMRDPNLQYWRVYTSFLRVGADSPMAPFLVYQTTKKLNNITIKLCTVTYNAEGYVCIMALNNTITNKNNKSQTEVNYYQLRFLSTGAIVRLNIVSNPTNNTNINLKSLNYGGFLLQDDHNSVRDYYLLDDDGNYMQSWGSFGPEFIHFNMFRINNTIFGIKKQSNNKLEFLLRSLPRLNNHSTEYNCPIIETTKPAINEVIDPLIKEIMIEYTIPVKLSTANVSIFQLSDDPDKPDLLRQTFSGDYKLCTVGHDNYTVHIPIFESTFSQPNSSYYVLVENNFVISQERDEPLIGIKEKLWMLSMLSTRPLKAAQHSDSITGILRLNEEGSLKFLQANHSIFFMNMIQEISKIIPVNEQRLATSGRWMYDPTSPKKILLSFNINEAKDDNTVEPNTQTIFENLNTLIKQKRFTALSFNEYTSLIDENAPFIMTKIISKNFIH</sequence>
<dbReference type="VEuPathDB" id="FungiDB:FUN_001039"/>
<dbReference type="VEuPathDB" id="FungiDB:RhiirA1_540726"/>
<gene>
    <name evidence="1" type="ORF">RhiirC2_870913</name>
</gene>
<evidence type="ECO:0000313" key="2">
    <source>
        <dbReference type="Proteomes" id="UP000233469"/>
    </source>
</evidence>
<dbReference type="EMBL" id="LLXL01002564">
    <property type="protein sequence ID" value="PKK60497.1"/>
    <property type="molecule type" value="Genomic_DNA"/>
</dbReference>
<name>A0A2N1MFS2_9GLOM</name>